<proteinExistence type="predicted"/>
<keyword evidence="3" id="KW-1185">Reference proteome</keyword>
<dbReference type="KEGG" id="htq:FRZ44_38590"/>
<gene>
    <name evidence="2" type="ORF">FRZ44_38590</name>
</gene>
<reference evidence="2 3" key="1">
    <citation type="submission" date="2019-08" db="EMBL/GenBank/DDBJ databases">
        <title>Hyperibacter terrae gen. nov., sp. nov. and Hyperibacter viscosus sp. nov., two new members in the family Rhodospirillaceae isolated from the rhizosphere of Hypericum perforatum.</title>
        <authorList>
            <person name="Noviana Z."/>
        </authorList>
    </citation>
    <scope>NUCLEOTIDE SEQUENCE [LARGE SCALE GENOMIC DNA]</scope>
    <source>
        <strain evidence="2 3">R5913</strain>
    </source>
</reference>
<protein>
    <submittedName>
        <fullName evidence="2">Uncharacterized protein</fullName>
    </submittedName>
</protein>
<evidence type="ECO:0000313" key="3">
    <source>
        <dbReference type="Proteomes" id="UP000326202"/>
    </source>
</evidence>
<name>A0A5J6MLS0_9PROT</name>
<feature type="region of interest" description="Disordered" evidence="1">
    <location>
        <begin position="41"/>
        <end position="74"/>
    </location>
</feature>
<evidence type="ECO:0000256" key="1">
    <source>
        <dbReference type="SAM" id="MobiDB-lite"/>
    </source>
</evidence>
<feature type="compositionally biased region" description="Acidic residues" evidence="1">
    <location>
        <begin position="57"/>
        <end position="66"/>
    </location>
</feature>
<dbReference type="EMBL" id="CP042906">
    <property type="protein sequence ID" value="QEX18552.1"/>
    <property type="molecule type" value="Genomic_DNA"/>
</dbReference>
<dbReference type="Proteomes" id="UP000326202">
    <property type="component" value="Chromosome"/>
</dbReference>
<evidence type="ECO:0000313" key="2">
    <source>
        <dbReference type="EMBL" id="QEX18552.1"/>
    </source>
</evidence>
<organism evidence="2 3">
    <name type="scientific">Hypericibacter terrae</name>
    <dbReference type="NCBI Taxonomy" id="2602015"/>
    <lineage>
        <taxon>Bacteria</taxon>
        <taxon>Pseudomonadati</taxon>
        <taxon>Pseudomonadota</taxon>
        <taxon>Alphaproteobacteria</taxon>
        <taxon>Rhodospirillales</taxon>
        <taxon>Dongiaceae</taxon>
        <taxon>Hypericibacter</taxon>
    </lineage>
</organism>
<dbReference type="AlphaFoldDB" id="A0A5J6MLS0"/>
<sequence>MPDQSPKPSRAVQSRAGHDGVVRGADQDARLAAELRRNLLRRKQQQRARADSASAAEDGDVAEQGEENGGAHER</sequence>
<dbReference type="RefSeq" id="WP_151178700.1">
    <property type="nucleotide sequence ID" value="NZ_CP042906.1"/>
</dbReference>
<feature type="compositionally biased region" description="Basic and acidic residues" evidence="1">
    <location>
        <begin position="16"/>
        <end position="28"/>
    </location>
</feature>
<accession>A0A5J6MLS0</accession>
<feature type="region of interest" description="Disordered" evidence="1">
    <location>
        <begin position="1"/>
        <end position="28"/>
    </location>
</feature>